<name>A0A397TMW1_9GLOM</name>
<evidence type="ECO:0000313" key="1">
    <source>
        <dbReference type="EMBL" id="RIA98256.1"/>
    </source>
</evidence>
<keyword evidence="2" id="KW-1185">Reference proteome</keyword>
<organism evidence="1 2">
    <name type="scientific">Glomus cerebriforme</name>
    <dbReference type="NCBI Taxonomy" id="658196"/>
    <lineage>
        <taxon>Eukaryota</taxon>
        <taxon>Fungi</taxon>
        <taxon>Fungi incertae sedis</taxon>
        <taxon>Mucoromycota</taxon>
        <taxon>Glomeromycotina</taxon>
        <taxon>Glomeromycetes</taxon>
        <taxon>Glomerales</taxon>
        <taxon>Glomeraceae</taxon>
        <taxon>Glomus</taxon>
    </lineage>
</organism>
<gene>
    <name evidence="1" type="ORF">C1645_812975</name>
</gene>
<dbReference type="AlphaFoldDB" id="A0A397TMW1"/>
<dbReference type="Proteomes" id="UP000265703">
    <property type="component" value="Unassembled WGS sequence"/>
</dbReference>
<dbReference type="EMBL" id="QKYT01000018">
    <property type="protein sequence ID" value="RIA98256.1"/>
    <property type="molecule type" value="Genomic_DNA"/>
</dbReference>
<accession>A0A397TMW1</accession>
<dbReference type="OrthoDB" id="2312902at2759"/>
<reference evidence="1 2" key="1">
    <citation type="submission" date="2018-06" db="EMBL/GenBank/DDBJ databases">
        <title>Comparative genomics reveals the genomic features of Rhizophagus irregularis, R. cerebriforme, R. diaphanum and Gigaspora rosea, and their symbiotic lifestyle signature.</title>
        <authorList>
            <person name="Morin E."/>
            <person name="San Clemente H."/>
            <person name="Chen E.C.H."/>
            <person name="De La Providencia I."/>
            <person name="Hainaut M."/>
            <person name="Kuo A."/>
            <person name="Kohler A."/>
            <person name="Murat C."/>
            <person name="Tang N."/>
            <person name="Roy S."/>
            <person name="Loubradou J."/>
            <person name="Henrissat B."/>
            <person name="Grigoriev I.V."/>
            <person name="Corradi N."/>
            <person name="Roux C."/>
            <person name="Martin F.M."/>
        </authorList>
    </citation>
    <scope>NUCLEOTIDE SEQUENCE [LARGE SCALE GENOMIC DNA]</scope>
    <source>
        <strain evidence="1 2">DAOM 227022</strain>
    </source>
</reference>
<evidence type="ECO:0000313" key="2">
    <source>
        <dbReference type="Proteomes" id="UP000265703"/>
    </source>
</evidence>
<proteinExistence type="predicted"/>
<sequence>MIQHTPQHLSRLQKIFLKRITKNGLLPFLELEKTNSCYSYSDRDVIKNDICLDDIDDNDNDNYQSESYDQFDINEQPKFSQKISVISFPYAITHLNVSTPSSPLSISSCDRGNNNFLSAFGILKSVPSPPDSLFEKINKKRLILFNPPQPKTIILNEQYHINKRKFGGKLINKNDFIIVPTPFIFSRYDNYDYYDNYYEDIETYDHNDDCVCY</sequence>
<protein>
    <submittedName>
        <fullName evidence="1">Uncharacterized protein</fullName>
    </submittedName>
</protein>
<comment type="caution">
    <text evidence="1">The sequence shown here is derived from an EMBL/GenBank/DDBJ whole genome shotgun (WGS) entry which is preliminary data.</text>
</comment>